<dbReference type="PROSITE" id="PS50005">
    <property type="entry name" value="TPR"/>
    <property type="match status" value="1"/>
</dbReference>
<reference evidence="3" key="1">
    <citation type="journal article" date="2014" name="Int. J. Syst. Evol. Microbiol.">
        <title>Complete genome sequence of Corynebacterium casei LMG S-19264T (=DSM 44701T), isolated from a smear-ripened cheese.</title>
        <authorList>
            <consortium name="US DOE Joint Genome Institute (JGI-PGF)"/>
            <person name="Walter F."/>
            <person name="Albersmeier A."/>
            <person name="Kalinowski J."/>
            <person name="Ruckert C."/>
        </authorList>
    </citation>
    <scope>NUCLEOTIDE SEQUENCE</scope>
    <source>
        <strain evidence="3">NBRC 108769</strain>
    </source>
</reference>
<dbReference type="Proteomes" id="UP001156666">
    <property type="component" value="Unassembled WGS sequence"/>
</dbReference>
<sequence length="476" mass="54450">MIRLICALSLSLIIFSCTPKVAKVVEEAPVEQKPVYEGNCPSFADITPAEKDEAETAYVLYKDFLRTKNYDESYKYWQTAMRLAPRSNGRIQYQFDDGLKIFKHYHDTATDSVVKKEWADKAMALYDQRVECFGDEYYLAGRQAFDMFYNYRAFNDDQEIYELFKKAIDGQGDSTGYFVVNPFTKLLVENIFNEKITMDEGKKYANKILDIIEYGNANCEKDKICDAWKIINDYSPARLEALEGYKGFYDCEYYTNKYYQEFLDSPEDCETIVGVYVKLKYGGCSESSEAFQAVSAARQALCMKQQEAVAAGPLRKAYDAYNEGDFKAAVDLFKEYVDGSDDPEKRAKYNLLISKLYYRDLKNFSQARKYALAAAADKPNWGEPYVLIGKLYASSGPLCGPGTGFDSQIVTWPAIDKWQYAKKIDPTVADEANKLIRTYTQYMPKKEDIFSRSIKAGSSYKIGCWIQESTIVRTAN</sequence>
<feature type="repeat" description="TPR" evidence="1">
    <location>
        <begin position="54"/>
        <end position="87"/>
    </location>
</feature>
<keyword evidence="2" id="KW-0732">Signal</keyword>
<dbReference type="RefSeq" id="WP_235295157.1">
    <property type="nucleotide sequence ID" value="NZ_BSOH01000012.1"/>
</dbReference>
<dbReference type="PROSITE" id="PS51257">
    <property type="entry name" value="PROKAR_LIPOPROTEIN"/>
    <property type="match status" value="1"/>
</dbReference>
<proteinExistence type="predicted"/>
<dbReference type="EMBL" id="BSOH01000012">
    <property type="protein sequence ID" value="GLR17507.1"/>
    <property type="molecule type" value="Genomic_DNA"/>
</dbReference>
<evidence type="ECO:0000313" key="3">
    <source>
        <dbReference type="EMBL" id="GLR17507.1"/>
    </source>
</evidence>
<evidence type="ECO:0000256" key="2">
    <source>
        <dbReference type="SAM" id="SignalP"/>
    </source>
</evidence>
<gene>
    <name evidence="3" type="ORF">GCM10007940_21220</name>
</gene>
<dbReference type="AlphaFoldDB" id="A0AA37SPB3"/>
<evidence type="ECO:0000313" key="4">
    <source>
        <dbReference type="Proteomes" id="UP001156666"/>
    </source>
</evidence>
<name>A0AA37SPB3_9BACT</name>
<accession>A0AA37SPB3</accession>
<evidence type="ECO:0008006" key="5">
    <source>
        <dbReference type="Google" id="ProtNLM"/>
    </source>
</evidence>
<dbReference type="SUPFAM" id="SSF48452">
    <property type="entry name" value="TPR-like"/>
    <property type="match status" value="1"/>
</dbReference>
<keyword evidence="1" id="KW-0802">TPR repeat</keyword>
<protein>
    <recommendedName>
        <fullName evidence="5">Tetratricopeptide repeat protein</fullName>
    </recommendedName>
</protein>
<dbReference type="InterPro" id="IPR019734">
    <property type="entry name" value="TPR_rpt"/>
</dbReference>
<reference evidence="3" key="2">
    <citation type="submission" date="2023-01" db="EMBL/GenBank/DDBJ databases">
        <title>Draft genome sequence of Portibacter lacus strain NBRC 108769.</title>
        <authorList>
            <person name="Sun Q."/>
            <person name="Mori K."/>
        </authorList>
    </citation>
    <scope>NUCLEOTIDE SEQUENCE</scope>
    <source>
        <strain evidence="3">NBRC 108769</strain>
    </source>
</reference>
<evidence type="ECO:0000256" key="1">
    <source>
        <dbReference type="PROSITE-ProRule" id="PRU00339"/>
    </source>
</evidence>
<organism evidence="3 4">
    <name type="scientific">Portibacter lacus</name>
    <dbReference type="NCBI Taxonomy" id="1099794"/>
    <lineage>
        <taxon>Bacteria</taxon>
        <taxon>Pseudomonadati</taxon>
        <taxon>Bacteroidota</taxon>
        <taxon>Saprospiria</taxon>
        <taxon>Saprospirales</taxon>
        <taxon>Haliscomenobacteraceae</taxon>
        <taxon>Portibacter</taxon>
    </lineage>
</organism>
<dbReference type="InterPro" id="IPR011990">
    <property type="entry name" value="TPR-like_helical_dom_sf"/>
</dbReference>
<dbReference type="Gene3D" id="1.25.40.10">
    <property type="entry name" value="Tetratricopeptide repeat domain"/>
    <property type="match status" value="1"/>
</dbReference>
<comment type="caution">
    <text evidence="3">The sequence shown here is derived from an EMBL/GenBank/DDBJ whole genome shotgun (WGS) entry which is preliminary data.</text>
</comment>
<feature type="signal peptide" evidence="2">
    <location>
        <begin position="1"/>
        <end position="22"/>
    </location>
</feature>
<keyword evidence="4" id="KW-1185">Reference proteome</keyword>
<feature type="chain" id="PRO_5041240847" description="Tetratricopeptide repeat protein" evidence="2">
    <location>
        <begin position="23"/>
        <end position="476"/>
    </location>
</feature>